<dbReference type="AlphaFoldDB" id="A0A2P2QGS1"/>
<organism evidence="2">
    <name type="scientific">Rhizophora mucronata</name>
    <name type="common">Asiatic mangrove</name>
    <dbReference type="NCBI Taxonomy" id="61149"/>
    <lineage>
        <taxon>Eukaryota</taxon>
        <taxon>Viridiplantae</taxon>
        <taxon>Streptophyta</taxon>
        <taxon>Embryophyta</taxon>
        <taxon>Tracheophyta</taxon>
        <taxon>Spermatophyta</taxon>
        <taxon>Magnoliopsida</taxon>
        <taxon>eudicotyledons</taxon>
        <taxon>Gunneridae</taxon>
        <taxon>Pentapetalae</taxon>
        <taxon>rosids</taxon>
        <taxon>fabids</taxon>
        <taxon>Malpighiales</taxon>
        <taxon>Rhizophoraceae</taxon>
        <taxon>Rhizophora</taxon>
    </lineage>
</organism>
<feature type="region of interest" description="Disordered" evidence="1">
    <location>
        <begin position="1"/>
        <end position="26"/>
    </location>
</feature>
<dbReference type="EMBL" id="GGEC01085601">
    <property type="protein sequence ID" value="MBX66085.1"/>
    <property type="molecule type" value="Transcribed_RNA"/>
</dbReference>
<sequence>MSFLTNERCIESGGGGGETKGNKEEF</sequence>
<accession>A0A2P2QGS1</accession>
<reference evidence="2" key="1">
    <citation type="submission" date="2018-02" db="EMBL/GenBank/DDBJ databases">
        <title>Rhizophora mucronata_Transcriptome.</title>
        <authorList>
            <person name="Meera S.P."/>
            <person name="Sreeshan A."/>
            <person name="Augustine A."/>
        </authorList>
    </citation>
    <scope>NUCLEOTIDE SEQUENCE</scope>
    <source>
        <tissue evidence="2">Leaf</tissue>
    </source>
</reference>
<evidence type="ECO:0000313" key="2">
    <source>
        <dbReference type="EMBL" id="MBX66085.1"/>
    </source>
</evidence>
<evidence type="ECO:0000256" key="1">
    <source>
        <dbReference type="SAM" id="MobiDB-lite"/>
    </source>
</evidence>
<name>A0A2P2QGS1_RHIMU</name>
<proteinExistence type="predicted"/>
<protein>
    <submittedName>
        <fullName evidence="2">Uncharacterized protein</fullName>
    </submittedName>
</protein>